<dbReference type="InterPro" id="IPR036890">
    <property type="entry name" value="HATPase_C_sf"/>
</dbReference>
<proteinExistence type="predicted"/>
<feature type="domain" description="Histidine kinase" evidence="11">
    <location>
        <begin position="231"/>
        <end position="319"/>
    </location>
</feature>
<keyword evidence="4" id="KW-0808">Transferase</keyword>
<dbReference type="PANTHER" id="PTHR24421">
    <property type="entry name" value="NITRATE/NITRITE SENSOR PROTEIN NARX-RELATED"/>
    <property type="match status" value="1"/>
</dbReference>
<evidence type="ECO:0000256" key="7">
    <source>
        <dbReference type="ARBA" id="ARBA00022840"/>
    </source>
</evidence>
<evidence type="ECO:0000313" key="13">
    <source>
        <dbReference type="Proteomes" id="UP000572051"/>
    </source>
</evidence>
<dbReference type="Pfam" id="PF07730">
    <property type="entry name" value="HisKA_3"/>
    <property type="match status" value="1"/>
</dbReference>
<accession>A0A7Z0J9G2</accession>
<dbReference type="GO" id="GO:0000155">
    <property type="term" value="F:phosphorelay sensor kinase activity"/>
    <property type="evidence" value="ECO:0007669"/>
    <property type="project" value="InterPro"/>
</dbReference>
<dbReference type="Pfam" id="PF02518">
    <property type="entry name" value="HATPase_c"/>
    <property type="match status" value="1"/>
</dbReference>
<dbReference type="RefSeq" id="WP_312889185.1">
    <property type="nucleotide sequence ID" value="NZ_JACCFS010000001.1"/>
</dbReference>
<dbReference type="SMART" id="SM00387">
    <property type="entry name" value="HATPase_c"/>
    <property type="match status" value="1"/>
</dbReference>
<gene>
    <name evidence="12" type="ORF">HNR10_001872</name>
</gene>
<evidence type="ECO:0000256" key="8">
    <source>
        <dbReference type="ARBA" id="ARBA00023012"/>
    </source>
</evidence>
<evidence type="ECO:0000256" key="9">
    <source>
        <dbReference type="SAM" id="MobiDB-lite"/>
    </source>
</evidence>
<evidence type="ECO:0000256" key="10">
    <source>
        <dbReference type="SAM" id="Phobius"/>
    </source>
</evidence>
<dbReference type="InterPro" id="IPR050482">
    <property type="entry name" value="Sensor_HK_TwoCompSys"/>
</dbReference>
<name>A0A7Z0J9G2_9ACTN</name>
<keyword evidence="10" id="KW-0472">Membrane</keyword>
<dbReference type="Gene3D" id="3.30.565.10">
    <property type="entry name" value="Histidine kinase-like ATPase, C-terminal domain"/>
    <property type="match status" value="1"/>
</dbReference>
<dbReference type="SUPFAM" id="SSF55874">
    <property type="entry name" value="ATPase domain of HSP90 chaperone/DNA topoisomerase II/histidine kinase"/>
    <property type="match status" value="1"/>
</dbReference>
<dbReference type="AlphaFoldDB" id="A0A7Z0J9G2"/>
<dbReference type="EMBL" id="JACCFS010000001">
    <property type="protein sequence ID" value="NYJ33991.1"/>
    <property type="molecule type" value="Genomic_DNA"/>
</dbReference>
<evidence type="ECO:0000259" key="11">
    <source>
        <dbReference type="PROSITE" id="PS50109"/>
    </source>
</evidence>
<feature type="region of interest" description="Disordered" evidence="9">
    <location>
        <begin position="292"/>
        <end position="330"/>
    </location>
</feature>
<keyword evidence="7" id="KW-0067">ATP-binding</keyword>
<dbReference type="Gene3D" id="1.20.5.1930">
    <property type="match status" value="1"/>
</dbReference>
<organism evidence="12 13">
    <name type="scientific">Nocardiopsis aegyptia</name>
    <dbReference type="NCBI Taxonomy" id="220378"/>
    <lineage>
        <taxon>Bacteria</taxon>
        <taxon>Bacillati</taxon>
        <taxon>Actinomycetota</taxon>
        <taxon>Actinomycetes</taxon>
        <taxon>Streptosporangiales</taxon>
        <taxon>Nocardiopsidaceae</taxon>
        <taxon>Nocardiopsis</taxon>
    </lineage>
</organism>
<dbReference type="EC" id="2.7.13.3" evidence="2"/>
<evidence type="ECO:0000256" key="1">
    <source>
        <dbReference type="ARBA" id="ARBA00000085"/>
    </source>
</evidence>
<keyword evidence="8" id="KW-0902">Two-component regulatory system</keyword>
<keyword evidence="10" id="KW-0812">Transmembrane</keyword>
<keyword evidence="13" id="KW-1185">Reference proteome</keyword>
<dbReference type="GO" id="GO:0005524">
    <property type="term" value="F:ATP binding"/>
    <property type="evidence" value="ECO:0007669"/>
    <property type="project" value="UniProtKB-KW"/>
</dbReference>
<comment type="caution">
    <text evidence="12">The sequence shown here is derived from an EMBL/GenBank/DDBJ whole genome shotgun (WGS) entry which is preliminary data.</text>
</comment>
<comment type="catalytic activity">
    <reaction evidence="1">
        <text>ATP + protein L-histidine = ADP + protein N-phospho-L-histidine.</text>
        <dbReference type="EC" id="2.7.13.3"/>
    </reaction>
</comment>
<evidence type="ECO:0000256" key="6">
    <source>
        <dbReference type="ARBA" id="ARBA00022777"/>
    </source>
</evidence>
<evidence type="ECO:0000313" key="12">
    <source>
        <dbReference type="EMBL" id="NYJ33991.1"/>
    </source>
</evidence>
<dbReference type="InterPro" id="IPR011712">
    <property type="entry name" value="Sig_transdc_His_kin_sub3_dim/P"/>
</dbReference>
<dbReference type="CDD" id="cd16917">
    <property type="entry name" value="HATPase_UhpB-NarQ-NarX-like"/>
    <property type="match status" value="1"/>
</dbReference>
<dbReference type="InterPro" id="IPR005467">
    <property type="entry name" value="His_kinase_dom"/>
</dbReference>
<dbReference type="GO" id="GO:0016020">
    <property type="term" value="C:membrane"/>
    <property type="evidence" value="ECO:0007669"/>
    <property type="project" value="InterPro"/>
</dbReference>
<reference evidence="12 13" key="1">
    <citation type="submission" date="2020-07" db="EMBL/GenBank/DDBJ databases">
        <title>Sequencing the genomes of 1000 actinobacteria strains.</title>
        <authorList>
            <person name="Klenk H.-P."/>
        </authorList>
    </citation>
    <scope>NUCLEOTIDE SEQUENCE [LARGE SCALE GENOMIC DNA]</scope>
    <source>
        <strain evidence="12 13">DSM 44442</strain>
    </source>
</reference>
<keyword evidence="10" id="KW-1133">Transmembrane helix</keyword>
<dbReference type="PROSITE" id="PS50109">
    <property type="entry name" value="HIS_KIN"/>
    <property type="match status" value="1"/>
</dbReference>
<evidence type="ECO:0000256" key="3">
    <source>
        <dbReference type="ARBA" id="ARBA00022553"/>
    </source>
</evidence>
<dbReference type="PANTHER" id="PTHR24421:SF10">
    <property type="entry name" value="NITRATE_NITRITE SENSOR PROTEIN NARQ"/>
    <property type="match status" value="1"/>
</dbReference>
<feature type="transmembrane region" description="Helical" evidence="10">
    <location>
        <begin position="33"/>
        <end position="50"/>
    </location>
</feature>
<evidence type="ECO:0000256" key="2">
    <source>
        <dbReference type="ARBA" id="ARBA00012438"/>
    </source>
</evidence>
<keyword evidence="5" id="KW-0547">Nucleotide-binding</keyword>
<feature type="transmembrane region" description="Helical" evidence="10">
    <location>
        <begin position="55"/>
        <end position="71"/>
    </location>
</feature>
<dbReference type="InterPro" id="IPR003594">
    <property type="entry name" value="HATPase_dom"/>
</dbReference>
<dbReference type="Proteomes" id="UP000572051">
    <property type="component" value="Unassembled WGS sequence"/>
</dbReference>
<evidence type="ECO:0000256" key="4">
    <source>
        <dbReference type="ARBA" id="ARBA00022679"/>
    </source>
</evidence>
<keyword evidence="3" id="KW-0597">Phosphoprotein</keyword>
<sequence length="330" mass="34014">MLRWRWPAASFGAVLAASAVLTAAGWGTDPLTAAAWTLYPLALTAGSGTARPRHALLLLLLVVLALSVGGVPPGSVAPVRTAVVGSALLGAAWLLGRSVHERGRLEERALAAAARAAETRERLRLAREVHDVVSHTLGAVGMRAGAARYAARDPDALRSALADIESTTRAASDELRVLLRGLRADGAAPLEPEPGLDGLADLVATARSTGLTCRLTVEGADAVPPTTAVSVHRLVREALTNAVRHAPGTTCEVTVTADATAVDVRVTDTGPAPGRSAAPGSGTGLVGMRERVAAHGGTLETGPRPGGGYRVHARLPYGPRPDPPRRRSTR</sequence>
<keyword evidence="6 12" id="KW-0418">Kinase</keyword>
<protein>
    <recommendedName>
        <fullName evidence="2">histidine kinase</fullName>
        <ecNumber evidence="2">2.7.13.3</ecNumber>
    </recommendedName>
</protein>
<dbReference type="GO" id="GO:0046983">
    <property type="term" value="F:protein dimerization activity"/>
    <property type="evidence" value="ECO:0007669"/>
    <property type="project" value="InterPro"/>
</dbReference>
<evidence type="ECO:0000256" key="5">
    <source>
        <dbReference type="ARBA" id="ARBA00022741"/>
    </source>
</evidence>